<feature type="region of interest" description="Disordered" evidence="2">
    <location>
        <begin position="319"/>
        <end position="350"/>
    </location>
</feature>
<dbReference type="InterPro" id="IPR023346">
    <property type="entry name" value="Lysozyme-like_dom_sf"/>
</dbReference>
<dbReference type="InterPro" id="IPR008258">
    <property type="entry name" value="Transglycosylase_SLT_dom_1"/>
</dbReference>
<feature type="compositionally biased region" description="Polar residues" evidence="2">
    <location>
        <begin position="332"/>
        <end position="342"/>
    </location>
</feature>
<reference evidence="5 6" key="1">
    <citation type="submission" date="2021-04" db="EMBL/GenBank/DDBJ databases">
        <authorList>
            <person name="Rodrigo-Torres L."/>
            <person name="Arahal R. D."/>
            <person name="Lucena T."/>
        </authorList>
    </citation>
    <scope>NUCLEOTIDE SEQUENCE [LARGE SCALE GENOMIC DNA]</scope>
    <source>
        <strain evidence="5 6">CECT 30171</strain>
    </source>
</reference>
<dbReference type="Gene3D" id="1.10.530.10">
    <property type="match status" value="1"/>
</dbReference>
<evidence type="ECO:0000256" key="2">
    <source>
        <dbReference type="SAM" id="MobiDB-lite"/>
    </source>
</evidence>
<feature type="signal peptide" evidence="3">
    <location>
        <begin position="1"/>
        <end position="28"/>
    </location>
</feature>
<feature type="chain" id="PRO_5045350802" description="Transglycosylase SLT domain-containing protein" evidence="3">
    <location>
        <begin position="29"/>
        <end position="350"/>
    </location>
</feature>
<comment type="similarity">
    <text evidence="1">Belongs to the transglycosylase Slt family.</text>
</comment>
<protein>
    <recommendedName>
        <fullName evidence="4">Transglycosylase SLT domain-containing protein</fullName>
    </recommendedName>
</protein>
<dbReference type="RefSeq" id="WP_215218380.1">
    <property type="nucleotide sequence ID" value="NZ_OU015430.1"/>
</dbReference>
<accession>A0ABM8UGM4</accession>
<evidence type="ECO:0000256" key="3">
    <source>
        <dbReference type="SAM" id="SignalP"/>
    </source>
</evidence>
<dbReference type="Pfam" id="PF01464">
    <property type="entry name" value="SLT"/>
    <property type="match status" value="1"/>
</dbReference>
<name>A0ABM8UGM4_9GAMM</name>
<keyword evidence="6" id="KW-1185">Reference proteome</keyword>
<feature type="domain" description="Transglycosylase SLT" evidence="4">
    <location>
        <begin position="102"/>
        <end position="204"/>
    </location>
</feature>
<evidence type="ECO:0000313" key="5">
    <source>
        <dbReference type="EMBL" id="CAG4975030.1"/>
    </source>
</evidence>
<dbReference type="Proteomes" id="UP000680116">
    <property type="component" value="Chromosome"/>
</dbReference>
<gene>
    <name evidence="5" type="ORF">LYB30171_01810</name>
</gene>
<evidence type="ECO:0000256" key="1">
    <source>
        <dbReference type="ARBA" id="ARBA00007734"/>
    </source>
</evidence>
<organism evidence="5 6">
    <name type="scientific">Novilysobacter luteus</name>
    <dbReference type="NCBI Taxonomy" id="2822368"/>
    <lineage>
        <taxon>Bacteria</taxon>
        <taxon>Pseudomonadati</taxon>
        <taxon>Pseudomonadota</taxon>
        <taxon>Gammaproteobacteria</taxon>
        <taxon>Lysobacterales</taxon>
        <taxon>Lysobacteraceae</taxon>
        <taxon>Novilysobacter</taxon>
    </lineage>
</organism>
<evidence type="ECO:0000313" key="6">
    <source>
        <dbReference type="Proteomes" id="UP000680116"/>
    </source>
</evidence>
<keyword evidence="3" id="KW-0732">Signal</keyword>
<proteinExistence type="inferred from homology"/>
<dbReference type="EMBL" id="OU015430">
    <property type="protein sequence ID" value="CAG4975030.1"/>
    <property type="molecule type" value="Genomic_DNA"/>
</dbReference>
<sequence>MRGRTRRFALAVVCSASMGMLATPAASAAAGPGAIAGPVAAAEARTGHDIYRQFRDGLSAPACPAGVSERWRTHFAAAPGRLAQPDEGTLALFGYVLDALEKASLPSEYALIPFVESGYKPDARSPLGPAGMWQMIKLTARNHKVPIRGGYDGRLSPVDSTRAAVRYLKTLHGMFAGDWRLAAMAYNAGEYRILGALRKSGQVARDAKPEALPGVAGITHAYVRKLQALACLLEEAEDQEQWMQALDRPVPRLEAVPVAADVTRVDVWADANGRDPRRLRRLNPAFVAGRIRHDGGAVHLLVPTPAYAALVVDEAPDAETQPAIARAEGAESTVNGSPTQVQAGRAAGDD</sequence>
<dbReference type="CDD" id="cd16894">
    <property type="entry name" value="MltD-like"/>
    <property type="match status" value="1"/>
</dbReference>
<dbReference type="PROSITE" id="PS00922">
    <property type="entry name" value="TRANSGLYCOSYLASE"/>
    <property type="match status" value="1"/>
</dbReference>
<dbReference type="SUPFAM" id="SSF53955">
    <property type="entry name" value="Lysozyme-like"/>
    <property type="match status" value="1"/>
</dbReference>
<dbReference type="InterPro" id="IPR000189">
    <property type="entry name" value="Transglyc_AS"/>
</dbReference>
<evidence type="ECO:0000259" key="4">
    <source>
        <dbReference type="Pfam" id="PF01464"/>
    </source>
</evidence>